<sequence length="131" mass="14331">MLMELIAKIPLQLCSSFGNACKSVKFAVPGIVSPPQRLLGVEGKNSIGTPKLRTKKAGLKRLLGVNVMIVADRTARRRNVKARIGKQNAGFIKVSWDGVILKGHGSSLKPEQRQDFCETDLEFARRGPCCL</sequence>
<proteinExistence type="predicted"/>
<evidence type="ECO:0000313" key="2">
    <source>
        <dbReference type="Proteomes" id="UP000077202"/>
    </source>
</evidence>
<accession>A0A176WA39</accession>
<dbReference type="AlphaFoldDB" id="A0A176WA39"/>
<name>A0A176WA39_MARPO</name>
<evidence type="ECO:0000313" key="1">
    <source>
        <dbReference type="EMBL" id="OAE29899.1"/>
    </source>
</evidence>
<dbReference type="Proteomes" id="UP000077202">
    <property type="component" value="Unassembled WGS sequence"/>
</dbReference>
<dbReference type="EMBL" id="LVLJ01001380">
    <property type="protein sequence ID" value="OAE29899.1"/>
    <property type="molecule type" value="Genomic_DNA"/>
</dbReference>
<protein>
    <submittedName>
        <fullName evidence="1">Uncharacterized protein</fullName>
    </submittedName>
</protein>
<keyword evidence="2" id="KW-1185">Reference proteome</keyword>
<organism evidence="1 2">
    <name type="scientific">Marchantia polymorpha subsp. ruderalis</name>
    <dbReference type="NCBI Taxonomy" id="1480154"/>
    <lineage>
        <taxon>Eukaryota</taxon>
        <taxon>Viridiplantae</taxon>
        <taxon>Streptophyta</taxon>
        <taxon>Embryophyta</taxon>
        <taxon>Marchantiophyta</taxon>
        <taxon>Marchantiopsida</taxon>
        <taxon>Marchantiidae</taxon>
        <taxon>Marchantiales</taxon>
        <taxon>Marchantiaceae</taxon>
        <taxon>Marchantia</taxon>
    </lineage>
</organism>
<gene>
    <name evidence="1" type="ORF">AXG93_773s1390</name>
</gene>
<comment type="caution">
    <text evidence="1">The sequence shown here is derived from an EMBL/GenBank/DDBJ whole genome shotgun (WGS) entry which is preliminary data.</text>
</comment>
<reference evidence="1" key="1">
    <citation type="submission" date="2016-03" db="EMBL/GenBank/DDBJ databases">
        <title>Mechanisms controlling the formation of the plant cell surface in tip-growing cells are functionally conserved among land plants.</title>
        <authorList>
            <person name="Honkanen S."/>
            <person name="Jones V.A."/>
            <person name="Morieri G."/>
            <person name="Champion C."/>
            <person name="Hetherington A.J."/>
            <person name="Kelly S."/>
            <person name="Saint-Marcoux D."/>
            <person name="Proust H."/>
            <person name="Prescott H."/>
            <person name="Dolan L."/>
        </authorList>
    </citation>
    <scope>NUCLEOTIDE SEQUENCE [LARGE SCALE GENOMIC DNA]</scope>
    <source>
        <tissue evidence="1">Whole gametophyte</tissue>
    </source>
</reference>